<accession>A0ACC2NE15</accession>
<keyword evidence="2" id="KW-1185">Reference proteome</keyword>
<organism evidence="1 2">
    <name type="scientific">Eretmocerus hayati</name>
    <dbReference type="NCBI Taxonomy" id="131215"/>
    <lineage>
        <taxon>Eukaryota</taxon>
        <taxon>Metazoa</taxon>
        <taxon>Ecdysozoa</taxon>
        <taxon>Arthropoda</taxon>
        <taxon>Hexapoda</taxon>
        <taxon>Insecta</taxon>
        <taxon>Pterygota</taxon>
        <taxon>Neoptera</taxon>
        <taxon>Endopterygota</taxon>
        <taxon>Hymenoptera</taxon>
        <taxon>Apocrita</taxon>
        <taxon>Proctotrupomorpha</taxon>
        <taxon>Chalcidoidea</taxon>
        <taxon>Aphelinidae</taxon>
        <taxon>Aphelininae</taxon>
        <taxon>Eretmocerus</taxon>
    </lineage>
</organism>
<proteinExistence type="predicted"/>
<dbReference type="EMBL" id="CM056743">
    <property type="protein sequence ID" value="KAJ8669337.1"/>
    <property type="molecule type" value="Genomic_DNA"/>
</dbReference>
<gene>
    <name evidence="1" type="ORF">QAD02_000596</name>
</gene>
<dbReference type="Proteomes" id="UP001239111">
    <property type="component" value="Chromosome 3"/>
</dbReference>
<evidence type="ECO:0000313" key="1">
    <source>
        <dbReference type="EMBL" id="KAJ8669337.1"/>
    </source>
</evidence>
<sequence length="184" mass="20806">MDADDVANQLSEQSNSSLDLADEAARFSGKGIDQSGSRGKKRKRGHSEKVLALSKKRRTIFPLPTTWKLSEKIETICSNRGLKTVRKVANEAIPELFTQEELASCCPMGTKKSDRKRSNPDAADRSNPHSANRPGRPPLDAERLNALISRCWTRFSKDPNWYDDFKEALKYQMRLARKNILEEA</sequence>
<name>A0ACC2NE15_9HYME</name>
<protein>
    <submittedName>
        <fullName evidence="1">Uncharacterized protein</fullName>
    </submittedName>
</protein>
<evidence type="ECO:0000313" key="2">
    <source>
        <dbReference type="Proteomes" id="UP001239111"/>
    </source>
</evidence>
<comment type="caution">
    <text evidence="1">The sequence shown here is derived from an EMBL/GenBank/DDBJ whole genome shotgun (WGS) entry which is preliminary data.</text>
</comment>
<reference evidence="1" key="1">
    <citation type="submission" date="2023-04" db="EMBL/GenBank/DDBJ databases">
        <title>A chromosome-level genome assembly of the parasitoid wasp Eretmocerus hayati.</title>
        <authorList>
            <person name="Zhong Y."/>
            <person name="Liu S."/>
            <person name="Liu Y."/>
        </authorList>
    </citation>
    <scope>NUCLEOTIDE SEQUENCE</scope>
    <source>
        <strain evidence="1">ZJU_SS_LIU_2023</strain>
    </source>
</reference>